<comment type="caution">
    <text evidence="1">The sequence shown here is derived from an EMBL/GenBank/DDBJ whole genome shotgun (WGS) entry which is preliminary data.</text>
</comment>
<gene>
    <name evidence="1" type="ORF">LCGC14_2455010</name>
</gene>
<sequence length="106" mass="12579">MYARILKFLTNLLFKQVFMGFLTPRKKREPMQWRSCWVCGYGFRAFNKRQHVCVQKSCIKIHRAKQYRARIDFAASQRKAQIEAIQVRDRKEAAIIIAPGELESEE</sequence>
<dbReference type="EMBL" id="LAZR01038082">
    <property type="protein sequence ID" value="KKL20483.1"/>
    <property type="molecule type" value="Genomic_DNA"/>
</dbReference>
<dbReference type="AlphaFoldDB" id="A0A0F9E8T4"/>
<reference evidence="1" key="1">
    <citation type="journal article" date="2015" name="Nature">
        <title>Complex archaea that bridge the gap between prokaryotes and eukaryotes.</title>
        <authorList>
            <person name="Spang A."/>
            <person name="Saw J.H."/>
            <person name="Jorgensen S.L."/>
            <person name="Zaremba-Niedzwiedzka K."/>
            <person name="Martijn J."/>
            <person name="Lind A.E."/>
            <person name="van Eijk R."/>
            <person name="Schleper C."/>
            <person name="Guy L."/>
            <person name="Ettema T.J."/>
        </authorList>
    </citation>
    <scope>NUCLEOTIDE SEQUENCE</scope>
</reference>
<accession>A0A0F9E8T4</accession>
<name>A0A0F9E8T4_9ZZZZ</name>
<evidence type="ECO:0000313" key="1">
    <source>
        <dbReference type="EMBL" id="KKL20483.1"/>
    </source>
</evidence>
<proteinExistence type="predicted"/>
<organism evidence="1">
    <name type="scientific">marine sediment metagenome</name>
    <dbReference type="NCBI Taxonomy" id="412755"/>
    <lineage>
        <taxon>unclassified sequences</taxon>
        <taxon>metagenomes</taxon>
        <taxon>ecological metagenomes</taxon>
    </lineage>
</organism>
<protein>
    <submittedName>
        <fullName evidence="1">Uncharacterized protein</fullName>
    </submittedName>
</protein>